<gene>
    <name evidence="2" type="primary">LOC114324506</name>
</gene>
<dbReference type="InterPro" id="IPR000602">
    <property type="entry name" value="Glyco_hydro_38_N"/>
</dbReference>
<dbReference type="PANTHER" id="PTHR11607:SF3">
    <property type="entry name" value="LYSOSOMAL ALPHA-MANNOSIDASE"/>
    <property type="match status" value="1"/>
</dbReference>
<dbReference type="GO" id="GO:0006491">
    <property type="term" value="P:N-glycan processing"/>
    <property type="evidence" value="ECO:0007669"/>
    <property type="project" value="TreeGrafter"/>
</dbReference>
<dbReference type="GO" id="GO:0000139">
    <property type="term" value="C:Golgi membrane"/>
    <property type="evidence" value="ECO:0007669"/>
    <property type="project" value="TreeGrafter"/>
</dbReference>
<protein>
    <submittedName>
        <fullName evidence="2">Alpha-mannosidase 2-like</fullName>
    </submittedName>
</protein>
<dbReference type="GO" id="GO:0006013">
    <property type="term" value="P:mannose metabolic process"/>
    <property type="evidence" value="ECO:0007669"/>
    <property type="project" value="InterPro"/>
</dbReference>
<feature type="domain" description="Glycoside hydrolase family 38 N-terminal" evidence="1">
    <location>
        <begin position="76"/>
        <end position="217"/>
    </location>
</feature>
<dbReference type="Gene3D" id="3.20.110.10">
    <property type="entry name" value="Glycoside hydrolase 38, N terminal domain"/>
    <property type="match status" value="1"/>
</dbReference>
<dbReference type="PANTHER" id="PTHR11607">
    <property type="entry name" value="ALPHA-MANNOSIDASE"/>
    <property type="match status" value="1"/>
</dbReference>
<evidence type="ECO:0000313" key="2">
    <source>
        <dbReference type="RefSeq" id="XP_028128162.1"/>
    </source>
</evidence>
<dbReference type="AlphaFoldDB" id="A0A6P7EZY3"/>
<name>A0A6P7EZY3_DIAVI</name>
<dbReference type="InterPro" id="IPR011330">
    <property type="entry name" value="Glyco_hydro/deAcase_b/a-brl"/>
</dbReference>
<dbReference type="Pfam" id="PF01074">
    <property type="entry name" value="Glyco_hydro_38N"/>
    <property type="match status" value="1"/>
</dbReference>
<reference evidence="2" key="1">
    <citation type="submission" date="2025-08" db="UniProtKB">
        <authorList>
            <consortium name="RefSeq"/>
        </authorList>
    </citation>
    <scope>IDENTIFICATION</scope>
    <source>
        <tissue evidence="2">Whole insect</tissue>
    </source>
</reference>
<dbReference type="GO" id="GO:0004559">
    <property type="term" value="F:alpha-mannosidase activity"/>
    <property type="evidence" value="ECO:0007669"/>
    <property type="project" value="InterPro"/>
</dbReference>
<dbReference type="SUPFAM" id="SSF88713">
    <property type="entry name" value="Glycoside hydrolase/deacetylase"/>
    <property type="match status" value="1"/>
</dbReference>
<proteinExistence type="predicted"/>
<accession>A0A6P7EZY3</accession>
<evidence type="ECO:0000259" key="1">
    <source>
        <dbReference type="Pfam" id="PF01074"/>
    </source>
</evidence>
<dbReference type="RefSeq" id="XP_028128162.1">
    <property type="nucleotide sequence ID" value="XM_028272361.1"/>
</dbReference>
<organism evidence="2">
    <name type="scientific">Diabrotica virgifera virgifera</name>
    <name type="common">western corn rootworm</name>
    <dbReference type="NCBI Taxonomy" id="50390"/>
    <lineage>
        <taxon>Eukaryota</taxon>
        <taxon>Metazoa</taxon>
        <taxon>Ecdysozoa</taxon>
        <taxon>Arthropoda</taxon>
        <taxon>Hexapoda</taxon>
        <taxon>Insecta</taxon>
        <taxon>Pterygota</taxon>
        <taxon>Neoptera</taxon>
        <taxon>Endopterygota</taxon>
        <taxon>Coleoptera</taxon>
        <taxon>Polyphaga</taxon>
        <taxon>Cucujiformia</taxon>
        <taxon>Chrysomeloidea</taxon>
        <taxon>Chrysomelidae</taxon>
        <taxon>Galerucinae</taxon>
        <taxon>Diabroticina</taxon>
        <taxon>Diabroticites</taxon>
        <taxon>Diabrotica</taxon>
    </lineage>
</organism>
<dbReference type="InterPro" id="IPR027291">
    <property type="entry name" value="Glyco_hydro_38_N_sf"/>
</dbReference>
<dbReference type="InParanoid" id="A0A6P7EZY3"/>
<dbReference type="InterPro" id="IPR050843">
    <property type="entry name" value="Glycosyl_Hydrlase_38"/>
</dbReference>
<sequence length="258" mass="29623">MLIPVQIEVIGSGAFSTLNLVQWLELLNYDIRVNQKRGVGGVGGTKQKDRTFVAYALLTYNGLRSSGILNVDSIAISNIQSLLMKNQLEIVTGGWVMNDEANSHWQSTVTQLMDGHQWLKQNLNYTPVSHWCIDPFGLSLTQPYLLKEMGLKNMLIQRTHYSVKKEFASKKHLEFRWRQLWDSTGSTEILTHMMPFYSYDIPHTCGPDPKICCQFDFKRLPNHGLYCPWRVAPQVITERNIAERFFKSDFVRAHASTP</sequence>